<evidence type="ECO:0000313" key="3">
    <source>
        <dbReference type="Proteomes" id="UP000292039"/>
    </source>
</evidence>
<dbReference type="AlphaFoldDB" id="A0A4Q7MN61"/>
<gene>
    <name evidence="2" type="ORF">EV679_1375</name>
</gene>
<dbReference type="EMBL" id="SGWZ01000002">
    <property type="protein sequence ID" value="RZS69988.1"/>
    <property type="molecule type" value="Genomic_DNA"/>
</dbReference>
<feature type="region of interest" description="Disordered" evidence="1">
    <location>
        <begin position="1"/>
        <end position="23"/>
    </location>
</feature>
<evidence type="ECO:0000313" key="2">
    <source>
        <dbReference type="EMBL" id="RZS69988.1"/>
    </source>
</evidence>
<accession>A0A4Q7MN61</accession>
<comment type="caution">
    <text evidence="2">The sequence shown here is derived from an EMBL/GenBank/DDBJ whole genome shotgun (WGS) entry which is preliminary data.</text>
</comment>
<feature type="compositionally biased region" description="Gly residues" evidence="1">
    <location>
        <begin position="11"/>
        <end position="21"/>
    </location>
</feature>
<proteinExistence type="predicted"/>
<protein>
    <submittedName>
        <fullName evidence="2">Uncharacterized protein</fullName>
    </submittedName>
</protein>
<name>A0A4Q7MN61_9BURK</name>
<reference evidence="2 3" key="1">
    <citation type="submission" date="2019-02" db="EMBL/GenBank/DDBJ databases">
        <title>Genomic Encyclopedia of Type Strains, Phase IV (KMG-IV): sequencing the most valuable type-strain genomes for metagenomic binning, comparative biology and taxonomic classification.</title>
        <authorList>
            <person name="Goeker M."/>
        </authorList>
    </citation>
    <scope>NUCLEOTIDE SEQUENCE [LARGE SCALE GENOMIC DNA]</scope>
    <source>
        <strain evidence="2 3">DSM 16618</strain>
    </source>
</reference>
<sequence length="34" mass="3229">MIASGWPGTEGRAGGGDGGASGPKLCLLVTMAPI</sequence>
<evidence type="ECO:0000256" key="1">
    <source>
        <dbReference type="SAM" id="MobiDB-lite"/>
    </source>
</evidence>
<organism evidence="2 3">
    <name type="scientific">Kerstersia gyiorum</name>
    <dbReference type="NCBI Taxonomy" id="206506"/>
    <lineage>
        <taxon>Bacteria</taxon>
        <taxon>Pseudomonadati</taxon>
        <taxon>Pseudomonadota</taxon>
        <taxon>Betaproteobacteria</taxon>
        <taxon>Burkholderiales</taxon>
        <taxon>Alcaligenaceae</taxon>
        <taxon>Kerstersia</taxon>
    </lineage>
</organism>
<dbReference type="Proteomes" id="UP000292039">
    <property type="component" value="Unassembled WGS sequence"/>
</dbReference>